<dbReference type="Proteomes" id="UP000078046">
    <property type="component" value="Unassembled WGS sequence"/>
</dbReference>
<dbReference type="EMBL" id="LWCA01000304">
    <property type="protein sequence ID" value="OAF69306.1"/>
    <property type="molecule type" value="Genomic_DNA"/>
</dbReference>
<organism evidence="1 2">
    <name type="scientific">Intoshia linei</name>
    <dbReference type="NCBI Taxonomy" id="1819745"/>
    <lineage>
        <taxon>Eukaryota</taxon>
        <taxon>Metazoa</taxon>
        <taxon>Spiralia</taxon>
        <taxon>Lophotrochozoa</taxon>
        <taxon>Mesozoa</taxon>
        <taxon>Orthonectida</taxon>
        <taxon>Rhopaluridae</taxon>
        <taxon>Intoshia</taxon>
    </lineage>
</organism>
<comment type="caution">
    <text evidence="1">The sequence shown here is derived from an EMBL/GenBank/DDBJ whole genome shotgun (WGS) entry which is preliminary data.</text>
</comment>
<proteinExistence type="predicted"/>
<accession>A0A177B4X2</accession>
<protein>
    <submittedName>
        <fullName evidence="1">Uncharacterized protein</fullName>
    </submittedName>
</protein>
<dbReference type="AlphaFoldDB" id="A0A177B4X2"/>
<reference evidence="1 2" key="1">
    <citation type="submission" date="2016-04" db="EMBL/GenBank/DDBJ databases">
        <title>The genome of Intoshia linei affirms orthonectids as highly simplified spiralians.</title>
        <authorList>
            <person name="Mikhailov K.V."/>
            <person name="Slusarev G.S."/>
            <person name="Nikitin M.A."/>
            <person name="Logacheva M.D."/>
            <person name="Penin A."/>
            <person name="Aleoshin V."/>
            <person name="Panchin Y.V."/>
        </authorList>
    </citation>
    <scope>NUCLEOTIDE SEQUENCE [LARGE SCALE GENOMIC DNA]</scope>
    <source>
        <strain evidence="1">Intl2013</strain>
        <tissue evidence="1">Whole animal</tissue>
    </source>
</reference>
<name>A0A177B4X2_9BILA</name>
<evidence type="ECO:0000313" key="1">
    <source>
        <dbReference type="EMBL" id="OAF69306.1"/>
    </source>
</evidence>
<evidence type="ECO:0000313" key="2">
    <source>
        <dbReference type="Proteomes" id="UP000078046"/>
    </source>
</evidence>
<keyword evidence="2" id="KW-1185">Reference proteome</keyword>
<gene>
    <name evidence="1" type="ORF">A3Q56_02884</name>
</gene>
<sequence length="80" mass="9879">MVFQKLINYFKKNEKKNPYDNALILQGFMKHLRNSYYDYMEAYNIDPTFHRYPLLVLCAAHVNDKRKKFIRVIRRLQHKK</sequence>